<dbReference type="InterPro" id="IPR051059">
    <property type="entry name" value="VerF-like"/>
</dbReference>
<dbReference type="Pfam" id="PF04082">
    <property type="entry name" value="Fungal_trans"/>
    <property type="match status" value="1"/>
</dbReference>
<dbReference type="PROSITE" id="PS50157">
    <property type="entry name" value="ZINC_FINGER_C2H2_2"/>
    <property type="match status" value="2"/>
</dbReference>
<dbReference type="PROSITE" id="PS00028">
    <property type="entry name" value="ZINC_FINGER_C2H2_1"/>
    <property type="match status" value="2"/>
</dbReference>
<feature type="region of interest" description="Disordered" evidence="8">
    <location>
        <begin position="143"/>
        <end position="179"/>
    </location>
</feature>
<feature type="compositionally biased region" description="Polar residues" evidence="8">
    <location>
        <begin position="146"/>
        <end position="160"/>
    </location>
</feature>
<keyword evidence="3" id="KW-0677">Repeat</keyword>
<feature type="compositionally biased region" description="Polar residues" evidence="8">
    <location>
        <begin position="209"/>
        <end position="222"/>
    </location>
</feature>
<feature type="compositionally biased region" description="Polar residues" evidence="8">
    <location>
        <begin position="273"/>
        <end position="284"/>
    </location>
</feature>
<keyword evidence="11" id="KW-1185">Reference proteome</keyword>
<keyword evidence="6" id="KW-0539">Nucleus</keyword>
<dbReference type="Proteomes" id="UP001583172">
    <property type="component" value="Unassembled WGS sequence"/>
</dbReference>
<evidence type="ECO:0000256" key="2">
    <source>
        <dbReference type="ARBA" id="ARBA00022723"/>
    </source>
</evidence>
<sequence length="909" mass="98947">MDRVIHPQPESPDTQAGWTPAIVSTQQQQSEPSTMGPGTGGLGKRFKCSVPGCGRHFTRKEHLTRHVKSHSTQFQYQCPICGRRYARSDVLKRHVEFHPKNTSRGDKLVACVSCRDRKLKCDQDTPSANTTTDTRWSRDVEVANPSVDTNPTERSLQPTIRTPDVDVVNSAWPTGSHDHPSWMGQWPLSSLPSLTSPSGLASVVDPSLPHQSAGTSPNQESSGVAIDQITMSAATGPPLQLDSPNSWHPIQEEGMPEVPSRGGTDHDEPVSATPATTARSGRANAVSNVSSMITDQPFNSAPTHTRPSATSISSWEFHVEGGLHGLLHHDPTALRELVHIFFSEIHPYWPILHAPTFEIGIASDTLLGAMVMLASWVVGRQEHLDLAPLIKDEVTNAVGPESMPSLHSLQALLLCVVYAVCCRSEDGLLARAVRLNAIMVSTCRCLDIFSGHNILPDRLEECAFTLWLAKEQLHRLAFSVLRIDTYLSILLDHPPTVRFQELCIPLPKSSALWMAASEEERRKLQWDEPAGREKALFCSLMRDTLLGPGTEIGMPGSLPYRLSVADYHLGLCAMQNGIWEAAREAHSSASDEIVTKLSPGDPIVTWRTLLGQWRTRMMKDCGLTEHAVANALSSTARMPDQVDSNAILDPWTLTLLHISNIKMHAPLTLLRVHGSLLHGVRGPNMAVAAAMAAVQKPHARIRRWMSSNCPRMAVWSASQIARLVIAANHHINSSTSTSNIASTQPLQSSSPTSQQTSPTLLSSSGLDTPHHHRTPADRRLLLNPLAIPGLLMSAIVTCSYASKTTGACPACAGGSQSSSTAVTGNTLNLGSLAFDLFTATDDDETLIRWKESGVGWPVWDMTGSEGSGDGERIYVCRCGLPALGRWFSRALERDQAAKGEFEAFFEGLS</sequence>
<dbReference type="EMBL" id="JAZGSY010000138">
    <property type="protein sequence ID" value="KAL1839854.1"/>
    <property type="molecule type" value="Genomic_DNA"/>
</dbReference>
<evidence type="ECO:0000256" key="5">
    <source>
        <dbReference type="ARBA" id="ARBA00022833"/>
    </source>
</evidence>
<dbReference type="Gene3D" id="3.30.160.60">
    <property type="entry name" value="Classic Zinc Finger"/>
    <property type="match status" value="2"/>
</dbReference>
<organism evidence="10 11">
    <name type="scientific">Humicola insolens</name>
    <name type="common">Soft-rot fungus</name>
    <dbReference type="NCBI Taxonomy" id="85995"/>
    <lineage>
        <taxon>Eukaryota</taxon>
        <taxon>Fungi</taxon>
        <taxon>Dikarya</taxon>
        <taxon>Ascomycota</taxon>
        <taxon>Pezizomycotina</taxon>
        <taxon>Sordariomycetes</taxon>
        <taxon>Sordariomycetidae</taxon>
        <taxon>Sordariales</taxon>
        <taxon>Chaetomiaceae</taxon>
        <taxon>Mycothermus</taxon>
    </lineage>
</organism>
<dbReference type="InterPro" id="IPR013087">
    <property type="entry name" value="Znf_C2H2_type"/>
</dbReference>
<evidence type="ECO:0000256" key="6">
    <source>
        <dbReference type="ARBA" id="ARBA00023242"/>
    </source>
</evidence>
<reference evidence="10 11" key="1">
    <citation type="journal article" date="2024" name="Commun. Biol.">
        <title>Comparative genomic analysis of thermophilic fungi reveals convergent evolutionary adaptations and gene losses.</title>
        <authorList>
            <person name="Steindorff A.S."/>
            <person name="Aguilar-Pontes M.V."/>
            <person name="Robinson A.J."/>
            <person name="Andreopoulos B."/>
            <person name="LaButti K."/>
            <person name="Kuo A."/>
            <person name="Mondo S."/>
            <person name="Riley R."/>
            <person name="Otillar R."/>
            <person name="Haridas S."/>
            <person name="Lipzen A."/>
            <person name="Grimwood J."/>
            <person name="Schmutz J."/>
            <person name="Clum A."/>
            <person name="Reid I.D."/>
            <person name="Moisan M.C."/>
            <person name="Butler G."/>
            <person name="Nguyen T.T.M."/>
            <person name="Dewar K."/>
            <person name="Conant G."/>
            <person name="Drula E."/>
            <person name="Henrissat B."/>
            <person name="Hansel C."/>
            <person name="Singer S."/>
            <person name="Hutchinson M.I."/>
            <person name="de Vries R.P."/>
            <person name="Natvig D.O."/>
            <person name="Powell A.J."/>
            <person name="Tsang A."/>
            <person name="Grigoriev I.V."/>
        </authorList>
    </citation>
    <scope>NUCLEOTIDE SEQUENCE [LARGE SCALE GENOMIC DNA]</scope>
    <source>
        <strain evidence="10 11">CBS 620.91</strain>
    </source>
</reference>
<evidence type="ECO:0000313" key="11">
    <source>
        <dbReference type="Proteomes" id="UP001583172"/>
    </source>
</evidence>
<evidence type="ECO:0000256" key="8">
    <source>
        <dbReference type="SAM" id="MobiDB-lite"/>
    </source>
</evidence>
<dbReference type="PANTHER" id="PTHR40626:SF11">
    <property type="entry name" value="ZINC FINGER PROTEIN YPR022C"/>
    <property type="match status" value="1"/>
</dbReference>
<dbReference type="InterPro" id="IPR007219">
    <property type="entry name" value="XnlR_reg_dom"/>
</dbReference>
<dbReference type="CDD" id="cd00067">
    <property type="entry name" value="GAL4"/>
    <property type="match status" value="1"/>
</dbReference>
<comment type="caution">
    <text evidence="10">The sequence shown here is derived from an EMBL/GenBank/DDBJ whole genome shotgun (WGS) entry which is preliminary data.</text>
</comment>
<dbReference type="CDD" id="cd12148">
    <property type="entry name" value="fungal_TF_MHR"/>
    <property type="match status" value="1"/>
</dbReference>
<accession>A0ABR3VDQ5</accession>
<evidence type="ECO:0000259" key="9">
    <source>
        <dbReference type="PROSITE" id="PS50157"/>
    </source>
</evidence>
<dbReference type="SUPFAM" id="SSF57701">
    <property type="entry name" value="Zn2/Cys6 DNA-binding domain"/>
    <property type="match status" value="1"/>
</dbReference>
<dbReference type="InterPro" id="IPR036236">
    <property type="entry name" value="Znf_C2H2_sf"/>
</dbReference>
<gene>
    <name evidence="10" type="ORF">VTJ49DRAFT_1085</name>
</gene>
<dbReference type="Pfam" id="PF00096">
    <property type="entry name" value="zf-C2H2"/>
    <property type="match status" value="2"/>
</dbReference>
<dbReference type="SUPFAM" id="SSF57667">
    <property type="entry name" value="beta-beta-alpha zinc fingers"/>
    <property type="match status" value="1"/>
</dbReference>
<feature type="region of interest" description="Disordered" evidence="8">
    <location>
        <begin position="234"/>
        <end position="284"/>
    </location>
</feature>
<protein>
    <recommendedName>
        <fullName evidence="9">C2H2-type domain-containing protein</fullName>
    </recommendedName>
</protein>
<dbReference type="InterPro" id="IPR001138">
    <property type="entry name" value="Zn2Cys6_DnaBD"/>
</dbReference>
<feature type="domain" description="C2H2-type" evidence="9">
    <location>
        <begin position="76"/>
        <end position="103"/>
    </location>
</feature>
<feature type="region of interest" description="Disordered" evidence="8">
    <location>
        <begin position="1"/>
        <end position="41"/>
    </location>
</feature>
<dbReference type="PANTHER" id="PTHR40626">
    <property type="entry name" value="MIP31509P"/>
    <property type="match status" value="1"/>
</dbReference>
<keyword evidence="2" id="KW-0479">Metal-binding</keyword>
<comment type="subcellular location">
    <subcellularLocation>
        <location evidence="1">Nucleus</location>
    </subcellularLocation>
</comment>
<evidence type="ECO:0000313" key="10">
    <source>
        <dbReference type="EMBL" id="KAL1839854.1"/>
    </source>
</evidence>
<evidence type="ECO:0000256" key="4">
    <source>
        <dbReference type="ARBA" id="ARBA00022771"/>
    </source>
</evidence>
<evidence type="ECO:0000256" key="1">
    <source>
        <dbReference type="ARBA" id="ARBA00004123"/>
    </source>
</evidence>
<dbReference type="SMART" id="SM00355">
    <property type="entry name" value="ZnF_C2H2"/>
    <property type="match status" value="2"/>
</dbReference>
<evidence type="ECO:0000256" key="7">
    <source>
        <dbReference type="PROSITE-ProRule" id="PRU00042"/>
    </source>
</evidence>
<feature type="region of interest" description="Disordered" evidence="8">
    <location>
        <begin position="736"/>
        <end position="774"/>
    </location>
</feature>
<feature type="domain" description="C2H2-type" evidence="9">
    <location>
        <begin position="46"/>
        <end position="75"/>
    </location>
</feature>
<feature type="region of interest" description="Disordered" evidence="8">
    <location>
        <begin position="195"/>
        <end position="222"/>
    </location>
</feature>
<feature type="compositionally biased region" description="Polar residues" evidence="8">
    <location>
        <begin position="11"/>
        <end position="33"/>
    </location>
</feature>
<proteinExistence type="predicted"/>
<dbReference type="InterPro" id="IPR036864">
    <property type="entry name" value="Zn2-C6_fun-type_DNA-bd_sf"/>
</dbReference>
<evidence type="ECO:0000256" key="3">
    <source>
        <dbReference type="ARBA" id="ARBA00022737"/>
    </source>
</evidence>
<keyword evidence="4 7" id="KW-0863">Zinc-finger</keyword>
<feature type="compositionally biased region" description="Low complexity" evidence="8">
    <location>
        <begin position="736"/>
        <end position="764"/>
    </location>
</feature>
<keyword evidence="5" id="KW-0862">Zinc</keyword>
<name>A0ABR3VDQ5_HUMIN</name>